<dbReference type="OpenTargets" id="ENSG00000227124"/>
<organism evidence="2 3">
    <name type="scientific">Homo sapiens</name>
    <name type="common">Human</name>
    <dbReference type="NCBI Taxonomy" id="9606"/>
    <lineage>
        <taxon>Eukaryota</taxon>
        <taxon>Metazoa</taxon>
        <taxon>Chordata</taxon>
        <taxon>Craniata</taxon>
        <taxon>Vertebrata</taxon>
        <taxon>Euteleostomi</taxon>
        <taxon>Mammalia</taxon>
        <taxon>Eutheria</taxon>
        <taxon>Euarchontoglires</taxon>
        <taxon>Primates</taxon>
        <taxon>Haplorrhini</taxon>
        <taxon>Catarrhini</taxon>
        <taxon>Hominidae</taxon>
        <taxon>Homo</taxon>
    </lineage>
</organism>
<dbReference type="EMBL" id="AC133123">
    <property type="status" value="NOT_ANNOTATED_CDS"/>
    <property type="molecule type" value="Genomic_DNA"/>
</dbReference>
<dbReference type="InterPro" id="IPR036051">
    <property type="entry name" value="KRAB_dom_sf"/>
</dbReference>
<reference evidence="2 3" key="3">
    <citation type="journal article" date="2006" name="Nature">
        <title>The DNA sequence, annotation and analysis of human chromosome 3.</title>
        <authorList>
            <person name="Muzny D.M."/>
            <person name="Scherer S.E."/>
            <person name="Kaul R."/>
            <person name="Wang J."/>
            <person name="Yu J."/>
            <person name="Sudbrak R."/>
            <person name="Buhay C.J."/>
            <person name="Chen R."/>
            <person name="Cree A."/>
            <person name="Ding Y."/>
            <person name="Dugan-Rocha S."/>
            <person name="Gill R."/>
            <person name="Gunaratne P."/>
            <person name="Harris R.A."/>
            <person name="Hawes A.C."/>
            <person name="Hernandez J."/>
            <person name="Hodgson A.V."/>
            <person name="Hume J."/>
            <person name="Jackson A."/>
            <person name="Khan Z.M."/>
            <person name="Kovar-Smith C."/>
            <person name="Lewis L.R."/>
            <person name="Lozado R.J."/>
            <person name="Metzker M.L."/>
            <person name="Milosavljevic A."/>
            <person name="Miner G.R."/>
            <person name="Morgan M.B."/>
            <person name="Nazareth L.V."/>
            <person name="Scott G."/>
            <person name="Sodergren E."/>
            <person name="Song X.Z."/>
            <person name="Steffen D."/>
            <person name="Wei S."/>
            <person name="Wheeler D.A."/>
            <person name="Wright M.W."/>
            <person name="Worley K.C."/>
            <person name="Yuan Y."/>
            <person name="Zhang Z."/>
            <person name="Adams C.Q."/>
            <person name="Ansari-Lari M.A."/>
            <person name="Ayele M."/>
            <person name="Brown M.J."/>
            <person name="Chen G."/>
            <person name="Chen Z."/>
            <person name="Clendenning J."/>
            <person name="Clerc-Blankenburg K.P."/>
            <person name="Chen R."/>
            <person name="Chen Z."/>
            <person name="Davis C."/>
            <person name="Delgado O."/>
            <person name="Dinh H.H."/>
            <person name="Dong W."/>
            <person name="Draper H."/>
            <person name="Ernst S."/>
            <person name="Fu G."/>
            <person name="Gonzalez-Garay M.L."/>
            <person name="Garcia D.K."/>
            <person name="Gillett W."/>
            <person name="Gu J."/>
            <person name="Hao B."/>
            <person name="Haugen E."/>
            <person name="Havlak P."/>
            <person name="He X."/>
            <person name="Hennig S."/>
            <person name="Hu S."/>
            <person name="Huang W."/>
            <person name="Jackson L.R."/>
            <person name="Jacob L.S."/>
            <person name="Kelly S.H."/>
            <person name="Kube M."/>
            <person name="Levy R."/>
            <person name="Li Z."/>
            <person name="Liu B."/>
            <person name="Liu J."/>
            <person name="Liu W."/>
            <person name="Lu J."/>
            <person name="Maheshwari M."/>
            <person name="Nguyen B.V."/>
            <person name="Okwuonu G.O."/>
            <person name="Palmeiri A."/>
            <person name="Pasternak S."/>
            <person name="Perez L.M."/>
            <person name="Phelps K.A."/>
            <person name="Plopper F.J."/>
            <person name="Qiang B."/>
            <person name="Raymond C."/>
            <person name="Rodriguez R."/>
            <person name="Saenphimmachak C."/>
            <person name="Santibanez J."/>
            <person name="Shen H."/>
            <person name="Shen Y."/>
            <person name="Subramanian S."/>
            <person name="Tabor P.E."/>
            <person name="Verduzco D."/>
            <person name="Waldron L."/>
            <person name="Wang J."/>
            <person name="Wang J."/>
            <person name="Wang Q."/>
            <person name="Williams G.A."/>
            <person name="Wong G.K."/>
            <person name="Yao Z."/>
            <person name="Zhang J."/>
            <person name="Zhang X."/>
            <person name="Zhao G."/>
            <person name="Zhou J."/>
            <person name="Zhou Y."/>
            <person name="Nelson D."/>
            <person name="Lehrach H."/>
            <person name="Reinhardt R."/>
            <person name="Naylor S.L."/>
            <person name="Yang H."/>
            <person name="Olson M."/>
            <person name="Weinstock G."/>
            <person name="Gibbs R.A."/>
        </authorList>
    </citation>
    <scope>NUCLEOTIDE SEQUENCE [LARGE SCALE GENOMIC DNA]</scope>
</reference>
<reference evidence="2" key="4">
    <citation type="submission" date="2025-08" db="UniProtKB">
        <authorList>
            <consortium name="Ensembl"/>
        </authorList>
    </citation>
    <scope>IDENTIFICATION</scope>
</reference>
<dbReference type="PROSITE" id="PS50805">
    <property type="entry name" value="KRAB"/>
    <property type="match status" value="1"/>
</dbReference>
<sequence>MFPVFSGCFQELQEKNKSLGLVSFEDVAVHFTWEEWQDVDDA</sequence>
<keyword evidence="3" id="KW-1185">Reference proteome</keyword>
<dbReference type="Proteomes" id="UP000005640">
    <property type="component" value="Chromosome 3"/>
</dbReference>
<reference evidence="2 3" key="1">
    <citation type="journal article" date="2001" name="Nature">
        <title>Initial sequencing and analysis of the human genome.</title>
        <authorList>
            <consortium name="International Human Genome Sequencing Consortium"/>
            <person name="Lander E.S."/>
            <person name="Linton L.M."/>
            <person name="Birren B."/>
            <person name="Nusbaum C."/>
            <person name="Zody M.C."/>
            <person name="Baldwin J."/>
            <person name="Devon K."/>
            <person name="Dewar K."/>
            <person name="Doyle M."/>
            <person name="FitzHugh W."/>
            <person name="Funke R."/>
            <person name="Gage D."/>
            <person name="Harris K."/>
            <person name="Heaford A."/>
            <person name="Howland J."/>
            <person name="Kann L."/>
            <person name="Lehoczky J."/>
            <person name="LeVine R."/>
            <person name="McEwan P."/>
            <person name="McKernan K."/>
            <person name="Meldrim J."/>
            <person name="Mesirov J.P."/>
            <person name="Miranda C."/>
            <person name="Morris W."/>
            <person name="Naylor J."/>
            <person name="Raymond C."/>
            <person name="Rosetti M."/>
            <person name="Santos R."/>
            <person name="Sheridan A."/>
            <person name="Sougnez C."/>
            <person name="Stange-Thomann N."/>
            <person name="Stojanovic N."/>
            <person name="Subramanian A."/>
            <person name="Wyman D."/>
            <person name="Rogers J."/>
            <person name="Sulston J."/>
            <person name="Ainscough R."/>
            <person name="Beck S."/>
            <person name="Bentley D."/>
            <person name="Burton J."/>
            <person name="Clee C."/>
            <person name="Carter N."/>
            <person name="Coulson A."/>
            <person name="Deadman R."/>
            <person name="Deloukas P."/>
            <person name="Dunham A."/>
            <person name="Dunham I."/>
            <person name="Durbin R."/>
            <person name="French L."/>
            <person name="Grafham D."/>
            <person name="Gregory S."/>
            <person name="Hubbard T."/>
            <person name="Humphray S."/>
            <person name="Hunt A."/>
            <person name="Jones M."/>
            <person name="Lloyd C."/>
            <person name="McMurray A."/>
            <person name="Matthews L."/>
            <person name="Mercer S."/>
            <person name="Milne S."/>
            <person name="Mullikin J.C."/>
            <person name="Mungall A."/>
            <person name="Plumb R."/>
            <person name="Ross M."/>
            <person name="Shownkeen R."/>
            <person name="Sims S."/>
            <person name="Waterston R.H."/>
            <person name="Wilson R.K."/>
            <person name="Hillier L.W."/>
            <person name="McPherson J.D."/>
            <person name="Marra M.A."/>
            <person name="Mardis E.R."/>
            <person name="Fulton L.A."/>
            <person name="Chinwalla A.T."/>
            <person name="Pepin K.H."/>
            <person name="Gish W.R."/>
            <person name="Chissoe S.L."/>
            <person name="Wendl M.C."/>
            <person name="Delehaunty K.D."/>
            <person name="Miner T.L."/>
            <person name="Delehaunty A."/>
            <person name="Kramer J.B."/>
            <person name="Cook L.L."/>
            <person name="Fulton R.S."/>
            <person name="Johnson D.L."/>
            <person name="Minx P.J."/>
            <person name="Clifton S.W."/>
            <person name="Hawkins T."/>
            <person name="Branscomb E."/>
            <person name="Predki P."/>
            <person name="Richardson P."/>
            <person name="Wenning S."/>
            <person name="Slezak T."/>
            <person name="Doggett N."/>
            <person name="Cheng J.F."/>
            <person name="Olsen A."/>
            <person name="Lucas S."/>
            <person name="Elkin C."/>
            <person name="Uberbacher E."/>
            <person name="Frazier M."/>
            <person name="Gibbs R.A."/>
            <person name="Muzny D.M."/>
            <person name="Scherer S.E."/>
            <person name="Bouck J.B."/>
            <person name="Sodergren E.J."/>
            <person name="Worley K.C."/>
            <person name="Rives C.M."/>
            <person name="Gorrell J.H."/>
            <person name="Metzker M.L."/>
            <person name="Naylor S.L."/>
            <person name="Kucherlapati R.S."/>
            <person name="Nelson D.L."/>
            <person name="Weinstock G.M."/>
            <person name="Sakaki Y."/>
            <person name="Fujiyama A."/>
            <person name="Hattori M."/>
            <person name="Yada T."/>
            <person name="Toyoda A."/>
            <person name="Itoh T."/>
            <person name="Kawagoe C."/>
            <person name="Watanabe H."/>
            <person name="Totoki Y."/>
            <person name="Taylor T."/>
            <person name="Weissenbach J."/>
            <person name="Heilig R."/>
            <person name="Saurin W."/>
            <person name="Artiguenave F."/>
            <person name="Brottier P."/>
            <person name="Bruls T."/>
            <person name="Pelletier E."/>
            <person name="Robert C."/>
            <person name="Wincker P."/>
            <person name="Smith D.R."/>
            <person name="Doucette-Stamm L."/>
            <person name="Rubenfield M."/>
            <person name="Weinstock K."/>
            <person name="Lee H.M."/>
            <person name="Dubois J."/>
            <person name="Rosenthal A."/>
            <person name="Platzer M."/>
            <person name="Nyakatura G."/>
            <person name="Taudien S."/>
            <person name="Rump A."/>
            <person name="Yang H."/>
            <person name="Yu J."/>
            <person name="Wang J."/>
            <person name="Huang G."/>
            <person name="Gu J."/>
            <person name="Hood L."/>
            <person name="Rowen L."/>
            <person name="Madan A."/>
            <person name="Qin S."/>
            <person name="Davis R.W."/>
            <person name="Federspiel N.A."/>
            <person name="Abola A.P."/>
            <person name="Proctor M.J."/>
            <person name="Myers R.M."/>
            <person name="Schmutz J."/>
            <person name="Dickson M."/>
            <person name="Grimwood J."/>
            <person name="Cox D.R."/>
            <person name="Olson M.V."/>
            <person name="Kaul R."/>
            <person name="Raymond C."/>
            <person name="Shimizu N."/>
            <person name="Kawasaki K."/>
            <person name="Minoshima S."/>
            <person name="Evans G.A."/>
            <person name="Athanasiou M."/>
            <person name="Schultz R."/>
            <person name="Roe B.A."/>
            <person name="Chen F."/>
            <person name="Pan H."/>
            <person name="Ramser J."/>
            <person name="Lehrach H."/>
            <person name="Reinhardt R."/>
            <person name="McCombie W.R."/>
            <person name="de la Bastide M."/>
            <person name="Dedhia N."/>
            <person name="Blocker H."/>
            <person name="Hornischer K."/>
            <person name="Nordsiek G."/>
            <person name="Agarwala R."/>
            <person name="Aravind L."/>
            <person name="Bailey J.A."/>
            <person name="Bateman A."/>
            <person name="Batzoglou S."/>
            <person name="Birney E."/>
            <person name="Bork P."/>
            <person name="Brown D.G."/>
            <person name="Burge C.B."/>
            <person name="Cerutti L."/>
            <person name="Chen H.C."/>
            <person name="Church D."/>
            <person name="Clamp M."/>
            <person name="Copley R.R."/>
            <person name="Doerks T."/>
            <person name="Eddy S.R."/>
            <person name="Eichler E.E."/>
            <person name="Furey T.S."/>
            <person name="Galagan J."/>
            <person name="Gilbert J.G."/>
            <person name="Harmon C."/>
            <person name="Hayashizaki Y."/>
            <person name="Haussler D."/>
            <person name="Hermjakob H."/>
            <person name="Hokamp K."/>
            <person name="Jang W."/>
            <person name="Johnson L.S."/>
            <person name="Jones T.A."/>
            <person name="Kasif S."/>
            <person name="Kaspryzk A."/>
            <person name="Kennedy S."/>
            <person name="Kent W.J."/>
            <person name="Kitts P."/>
            <person name="Koonin E.V."/>
            <person name="Korf I."/>
            <person name="Kulp D."/>
            <person name="Lancet D."/>
            <person name="Lowe T.M."/>
            <person name="McLysaght A."/>
            <person name="Mikkelsen T."/>
            <person name="Moran J.V."/>
            <person name="Mulder N."/>
            <person name="Pollara V.J."/>
            <person name="Ponting C.P."/>
            <person name="Schuler G."/>
            <person name="Schultz J."/>
            <person name="Slater G."/>
            <person name="Smit A.F."/>
            <person name="Stupka E."/>
            <person name="Szustakowski J."/>
            <person name="Thierry-Mieg D."/>
            <person name="Thierry-Mieg J."/>
            <person name="Wagner L."/>
            <person name="Wallis J."/>
            <person name="Wheeler R."/>
            <person name="Williams A."/>
            <person name="Wolf Y.I."/>
            <person name="Wolfe K.H."/>
            <person name="Yang S.P."/>
            <person name="Yeh R.F."/>
            <person name="Collins F."/>
            <person name="Guyer M.S."/>
            <person name="Peterson J."/>
            <person name="Felsenfeld A."/>
            <person name="Wetterstrand K.A."/>
            <person name="Patrinos A."/>
            <person name="Morgan M.J."/>
            <person name="de Jong P."/>
            <person name="Catanese J.J."/>
            <person name="Osoegawa K."/>
            <person name="Shizuya H."/>
            <person name="Choi S."/>
            <person name="Chen Y.J."/>
        </authorList>
    </citation>
    <scope>NUCLEOTIDE SEQUENCE [LARGE SCALE GENOMIC DNA]</scope>
</reference>
<gene>
    <name evidence="2" type="primary">ZNF717</name>
</gene>
<dbReference type="InterPro" id="IPR001909">
    <property type="entry name" value="KRAB"/>
</dbReference>
<protein>
    <submittedName>
        <fullName evidence="2">Zinc finger protein 717</fullName>
    </submittedName>
</protein>
<reference evidence="2" key="5">
    <citation type="submission" date="2025-09" db="UniProtKB">
        <authorList>
            <consortium name="Ensembl"/>
        </authorList>
    </citation>
    <scope>IDENTIFICATION</scope>
</reference>
<dbReference type="HGNC" id="HGNC:29448">
    <property type="gene designation" value="ZNF717"/>
</dbReference>
<proteinExistence type="predicted"/>
<dbReference type="EMBL" id="AC108724">
    <property type="status" value="NOT_ANNOTATED_CDS"/>
    <property type="molecule type" value="Genomic_DNA"/>
</dbReference>
<evidence type="ECO:0000259" key="1">
    <source>
        <dbReference type="PROSITE" id="PS50805"/>
    </source>
</evidence>
<evidence type="ECO:0000313" key="2">
    <source>
        <dbReference type="Ensembl" id="ENSP00000521017.1"/>
    </source>
</evidence>
<dbReference type="Ensembl" id="ENST00000850936.1">
    <property type="protein sequence ID" value="ENSP00000521017.1"/>
    <property type="gene ID" value="ENSG00000227124.13"/>
</dbReference>
<evidence type="ECO:0000313" key="3">
    <source>
        <dbReference type="Proteomes" id="UP000005640"/>
    </source>
</evidence>
<accession>A0ABJ7H8H9</accession>
<dbReference type="Gene3D" id="6.10.140.140">
    <property type="match status" value="1"/>
</dbReference>
<dbReference type="GeneTree" id="ENSGT00940000164367"/>
<reference evidence="2 3" key="2">
    <citation type="journal article" date="2004" name="Nature">
        <title>Finishing the euchromatic sequence of the human genome.</title>
        <authorList>
            <consortium name="International Human Genome Sequencing Consortium"/>
        </authorList>
    </citation>
    <scope>NUCLEOTIDE SEQUENCE [LARGE SCALE GENOMIC DNA]</scope>
</reference>
<dbReference type="Ensembl" id="ENST00000850936.1">
    <property type="protein sequence ID" value="ENSP00000521017.1"/>
    <property type="gene ID" value="ENSG00000227124.12"/>
</dbReference>
<feature type="domain" description="KRAB" evidence="1">
    <location>
        <begin position="22"/>
        <end position="42"/>
    </location>
</feature>
<dbReference type="SUPFAM" id="SSF109640">
    <property type="entry name" value="KRAB domain (Kruppel-associated box)"/>
    <property type="match status" value="1"/>
</dbReference>
<name>A0ABJ7H8H9_HUMAN</name>
<dbReference type="Pfam" id="PF01352">
    <property type="entry name" value="KRAB"/>
    <property type="match status" value="1"/>
</dbReference>